<protein>
    <submittedName>
        <fullName evidence="2">Type II toxin-antitoxin system RelE/ParE family toxin</fullName>
    </submittedName>
</protein>
<name>A0ABT3KGB6_9GAMM</name>
<dbReference type="RefSeq" id="WP_265218803.1">
    <property type="nucleotide sequence ID" value="NZ_JAPEUL010000007.1"/>
</dbReference>
<keyword evidence="1" id="KW-1277">Toxin-antitoxin system</keyword>
<evidence type="ECO:0000313" key="2">
    <source>
        <dbReference type="EMBL" id="MCW4629594.1"/>
    </source>
</evidence>
<dbReference type="Pfam" id="PF05016">
    <property type="entry name" value="ParE_toxin"/>
    <property type="match status" value="1"/>
</dbReference>
<dbReference type="InterPro" id="IPR007712">
    <property type="entry name" value="RelE/ParE_toxin"/>
</dbReference>
<evidence type="ECO:0000256" key="1">
    <source>
        <dbReference type="ARBA" id="ARBA00022649"/>
    </source>
</evidence>
<comment type="caution">
    <text evidence="2">The sequence shown here is derived from an EMBL/GenBank/DDBJ whole genome shotgun (WGS) entry which is preliminary data.</text>
</comment>
<proteinExistence type="predicted"/>
<dbReference type="InterPro" id="IPR035093">
    <property type="entry name" value="RelE/ParE_toxin_dom_sf"/>
</dbReference>
<organism evidence="2 3">
    <name type="scientific">Marinomonas rhodophyticola</name>
    <dbReference type="NCBI Taxonomy" id="2992803"/>
    <lineage>
        <taxon>Bacteria</taxon>
        <taxon>Pseudomonadati</taxon>
        <taxon>Pseudomonadota</taxon>
        <taxon>Gammaproteobacteria</taxon>
        <taxon>Oceanospirillales</taxon>
        <taxon>Oceanospirillaceae</taxon>
        <taxon>Marinomonas</taxon>
    </lineage>
</organism>
<dbReference type="Proteomes" id="UP001431181">
    <property type="component" value="Unassembled WGS sequence"/>
</dbReference>
<keyword evidence="3" id="KW-1185">Reference proteome</keyword>
<reference evidence="2" key="1">
    <citation type="submission" date="2022-11" db="EMBL/GenBank/DDBJ databases">
        <title>Marinomonas sp. nov., isolated from marine algae.</title>
        <authorList>
            <person name="Choi D.G."/>
            <person name="Kim J.M."/>
            <person name="Lee J.K."/>
            <person name="Baek J.H."/>
            <person name="Jeon C.O."/>
        </authorList>
    </citation>
    <scope>NUCLEOTIDE SEQUENCE</scope>
    <source>
        <strain evidence="2">KJ51-3</strain>
    </source>
</reference>
<gene>
    <name evidence="2" type="ORF">ONZ52_11740</name>
</gene>
<evidence type="ECO:0000313" key="3">
    <source>
        <dbReference type="Proteomes" id="UP001431181"/>
    </source>
</evidence>
<sequence length="83" mass="9918">MSDIFDYSDTEFGLDQVVRYLKNLEHCFIQLCNNPSIGRERSEIREALYSFVSQSHVVFYRILNDRLRVVRVLHGSRDLPRHF</sequence>
<accession>A0ABT3KGB6</accession>
<dbReference type="Gene3D" id="3.30.2310.20">
    <property type="entry name" value="RelE-like"/>
    <property type="match status" value="1"/>
</dbReference>
<dbReference type="EMBL" id="JAPEUL010000007">
    <property type="protein sequence ID" value="MCW4629594.1"/>
    <property type="molecule type" value="Genomic_DNA"/>
</dbReference>